<feature type="coiled-coil region" evidence="2">
    <location>
        <begin position="1811"/>
        <end position="1849"/>
    </location>
</feature>
<feature type="compositionally biased region" description="Basic and acidic residues" evidence="3">
    <location>
        <begin position="342"/>
        <end position="357"/>
    </location>
</feature>
<keyword evidence="1 2" id="KW-0175">Coiled coil</keyword>
<evidence type="ECO:0000256" key="3">
    <source>
        <dbReference type="SAM" id="MobiDB-lite"/>
    </source>
</evidence>
<proteinExistence type="predicted"/>
<feature type="region of interest" description="Disordered" evidence="3">
    <location>
        <begin position="1113"/>
        <end position="1133"/>
    </location>
</feature>
<feature type="compositionally biased region" description="Acidic residues" evidence="3">
    <location>
        <begin position="759"/>
        <end position="769"/>
    </location>
</feature>
<accession>A0A9W7KV21</accession>
<feature type="coiled-coil region" evidence="2">
    <location>
        <begin position="2251"/>
        <end position="2314"/>
    </location>
</feature>
<feature type="coiled-coil region" evidence="2">
    <location>
        <begin position="790"/>
        <end position="853"/>
    </location>
</feature>
<evidence type="ECO:0000256" key="2">
    <source>
        <dbReference type="SAM" id="Coils"/>
    </source>
</evidence>
<feature type="coiled-coil region" evidence="2">
    <location>
        <begin position="1355"/>
        <end position="1410"/>
    </location>
</feature>
<feature type="region of interest" description="Disordered" evidence="3">
    <location>
        <begin position="2507"/>
        <end position="2526"/>
    </location>
</feature>
<feature type="compositionally biased region" description="Polar residues" evidence="3">
    <location>
        <begin position="1122"/>
        <end position="1133"/>
    </location>
</feature>
<protein>
    <submittedName>
        <fullName evidence="4">Uncharacterized protein</fullName>
    </submittedName>
</protein>
<dbReference type="PANTHER" id="PTHR32083">
    <property type="entry name" value="CILIA AND FLAGELLA-ASSOCIATED PROTEIN 58-RELATED"/>
    <property type="match status" value="1"/>
</dbReference>
<feature type="coiled-coil region" evidence="2">
    <location>
        <begin position="1020"/>
        <end position="1079"/>
    </location>
</feature>
<name>A0A9W7KV21_9STRA</name>
<feature type="coiled-coil region" evidence="2">
    <location>
        <begin position="1506"/>
        <end position="1577"/>
    </location>
</feature>
<dbReference type="EMBL" id="BRXW01000180">
    <property type="protein sequence ID" value="GMI12723.1"/>
    <property type="molecule type" value="Genomic_DNA"/>
</dbReference>
<gene>
    <name evidence="4" type="ORF">TrLO_g15697</name>
</gene>
<feature type="region of interest" description="Disordered" evidence="3">
    <location>
        <begin position="2321"/>
        <end position="2355"/>
    </location>
</feature>
<feature type="coiled-coil region" evidence="2">
    <location>
        <begin position="436"/>
        <end position="505"/>
    </location>
</feature>
<feature type="coiled-coil region" evidence="2">
    <location>
        <begin position="2059"/>
        <end position="2086"/>
    </location>
</feature>
<organism evidence="4 5">
    <name type="scientific">Triparma laevis f. longispina</name>
    <dbReference type="NCBI Taxonomy" id="1714387"/>
    <lineage>
        <taxon>Eukaryota</taxon>
        <taxon>Sar</taxon>
        <taxon>Stramenopiles</taxon>
        <taxon>Ochrophyta</taxon>
        <taxon>Bolidophyceae</taxon>
        <taxon>Parmales</taxon>
        <taxon>Triparmaceae</taxon>
        <taxon>Triparma</taxon>
    </lineage>
</organism>
<evidence type="ECO:0000313" key="4">
    <source>
        <dbReference type="EMBL" id="GMI12723.1"/>
    </source>
</evidence>
<feature type="coiled-coil region" evidence="2">
    <location>
        <begin position="1607"/>
        <end position="1641"/>
    </location>
</feature>
<feature type="coiled-coil region" evidence="2">
    <location>
        <begin position="1719"/>
        <end position="1746"/>
    </location>
</feature>
<feature type="compositionally biased region" description="Basic and acidic residues" evidence="3">
    <location>
        <begin position="2507"/>
        <end position="2523"/>
    </location>
</feature>
<dbReference type="Proteomes" id="UP001165122">
    <property type="component" value="Unassembled WGS sequence"/>
</dbReference>
<feature type="coiled-coil region" evidence="2">
    <location>
        <begin position="2677"/>
        <end position="2761"/>
    </location>
</feature>
<feature type="coiled-coil region" evidence="2">
    <location>
        <begin position="2361"/>
        <end position="2395"/>
    </location>
</feature>
<feature type="compositionally biased region" description="Polar residues" evidence="3">
    <location>
        <begin position="2820"/>
        <end position="2834"/>
    </location>
</feature>
<feature type="region of interest" description="Disordered" evidence="3">
    <location>
        <begin position="745"/>
        <end position="784"/>
    </location>
</feature>
<feature type="coiled-coil region" evidence="2">
    <location>
        <begin position="161"/>
        <end position="188"/>
    </location>
</feature>
<feature type="coiled-coil region" evidence="2">
    <location>
        <begin position="1884"/>
        <end position="1932"/>
    </location>
</feature>
<reference evidence="5" key="1">
    <citation type="journal article" date="2023" name="Commun. Biol.">
        <title>Genome analysis of Parmales, the sister group of diatoms, reveals the evolutionary specialization of diatoms from phago-mixotrophs to photoautotrophs.</title>
        <authorList>
            <person name="Ban H."/>
            <person name="Sato S."/>
            <person name="Yoshikawa S."/>
            <person name="Yamada K."/>
            <person name="Nakamura Y."/>
            <person name="Ichinomiya M."/>
            <person name="Sato N."/>
            <person name="Blanc-Mathieu R."/>
            <person name="Endo H."/>
            <person name="Kuwata A."/>
            <person name="Ogata H."/>
        </authorList>
    </citation>
    <scope>NUCLEOTIDE SEQUENCE [LARGE SCALE GENOMIC DNA]</scope>
    <source>
        <strain evidence="5">NIES 3700</strain>
    </source>
</reference>
<sequence length="2888" mass="321617">MSSSSAPPVTSSSFIQSTPPQVVFPSCTISTSYSTTIILSSMLTSSSKVTISCSSTSKRDYTITPGPEVTIPAFKRKPIPSAPSELPQGVPVTIKLRISSLSSSDVRQGNSPEGIRDYVTVKGDYFEQRIPVVISLKQPPSSPSRASVPVSSADSATVAMVEQLQKRVEQLSSQNSSLQQTLTKQTSENDHLRSLLDAVEADRSRTRQLIDDEIKRERESFEGRSAKVLIILKRRDDTIDKLNSLVEELSERNVQDRSTADTVRDRLQGEIDRLQERVISLSKESRRTQLESLDSIRGDVSDLRVNDSVVEEEYRRKIDQQDEQIEVLMSEVNALRSSTSRSVHDSSESSKSLKRENHALKKNIHALTEEKSVLEKAFENQRIVMDNLKTSYQAKTNAGAYPQPSLTEFDQTSKICDLEVKNSQLSSLLTEKIKVAEQQSKKANQLETLLASSKQENQGSSKKLQNLSPILKQTEIKYKKAQDHIVDLKTKVTRLEELNRTARDTCTMTDARLQEALVQIDDMASDQPKGRKRPSHRAGVMAWWTHIANEARTKRINSHSHEHQNQSVAEQNLVAQGVVISKLRQDLLKSEVVNRQTIDDMEEKLKASAVRIATLEQSIRIRRDDGHTRLRELEAALRVVSGRSDLHSSLAAARQELASERVKEVHQRGELELQVNLLEEERARTKELRSKIDQMQDEVDLCRTLKTLEGIPGVDPLAIIDEFAGAAAKQDEVIAMLEKDVKKYRKRRKHGGDGGGSDPDSDYSEDSDSDSDKHVNNNVNNPNSIEAVEVERLATINKDLEAQVSKYENALISEKQQSLKKVHDAEQLLSETMEQNRRVVAKLERKLTTSQSQGNTMKKELEKLRGSQLEVDDHVRMLNFELEKVKGQLSLQLKANAVGDVPGSEAKPAVSSEITRLQSLLDERTSNCAVLMQTVESLQQSLGVVSLNEDGSIADASLDGDSLMDSSVITNKPNAFAHHTLAKRVIALTAELSSANTVAAMMERRAEQMALEIKQRNDLVSYLEDKLNLYEEENQKHEARASVVATEHSRMMTTFNREVSKIENENSNLRRSLHECEIKVRDGDVEVSALSADIVVLEEIVYNLRLKMKSLKDGEGPDAPSAASSQSNEGADFQDQTRVMSVVEGFIDQLQQMRSATSTRRSKSQDDQIFAWITDVIVKTDVQNIASASRARHYQIELRKALVERDVSEMNLEEIKGDLSRTKKRLTLVEGAMEERTKLNLEQTEASFALSDSRMTAMHAELVTLAEKDLYICAEHRSVTQQLEKTKKELRTVRQQKSIVTSELKQATNKARIKANNELDEKIEACEIKQKQWVEAELPALISGRAAHGKSWNEYDKYDDELNNATDTNASLAQALSSSKAVQHVLETKLEVALERMDAANAQVQQLQQNLHEITGPNGDVLPPTPQSEEAATTANNERGMARLWELYAPTGIIQSTVSASAHLGEPNPTFQNLITEVDSLRASVKYAQEALEVSEKEQRRLAAWLEEARKDAGNAQEQLNKRTNAIRNELEKRHNKEISAMQKHNSEQHSAQVHALGRLRSELLNKETALQEAKLRLQLFGDNGNNMVEEKLNSGEISFHPPIVQANALQQERDFLLQKNDSLVEELKVCSQEKFDLENENERLVGAAASVQAETSHLAEELSIHRSALRALEESVSAAVTESASEVQESSGKSMSASVMSRSLASAKLAEASALQRLQKSAQNEVRLRAKIEECERTIKELKRLSRGQGRGDGKVFRAEAEKAYDKMEEEASPWLTESVGKLRQRVSTQASAIAYLELRIAQLMGDLSTEAGNNVVQNLQRELRDVKEQKLKVERELEEQVKNMEARGKFALSVLDENTTRIEGEREIDRLRDLDARRETELGKMETQYEQMQKRTEGAQRDKMTLEEQLEAKERECLEMKKLVEDLRKEHRVLFQQFKENQDKLLTLGGGGKVQVYMKDGATFDAKDLDLDLEKVKARPLFKAANGLYTELSGWLEKFGGGSGAGGGGGGEGGGGDGECSFELNWEDVWEMTQIANEVRELASVAEELPYSLQTGMNELRSRVAEVHNEVSEREERMEQLAESAVRDKSVEAIQQLRSQVMLLKKKADEGESYRKELAAENKLLGDESVKGQAELKKVGNALKKKTVETDEEIGSLRGELVKLRKANWEQTSSLRTKYDGAMREAEVSADSQVQALTDEVARLERLLSETEAKLGIKNLAFGAERVVVEPSEVGLEREQRIVKLQSLLDKAAAEAEQSAKALREMEVQLGDTQQKHDGQVSTLREQFSKYRDAQERLVNGLNAQIRNLKESKGAWVGGGAGAGGRGGRAPFSRSAARARRDRGGEAGAADAGAAGRDADELLTLLAQRESQINNLESRLKRLAYEYKLKVEESEAARKSAYDLAAGTGSMDSMEQVGVSLVDKAILEAKIGVGEVEIKSLMTDLKEEKEVAANLRRELAASVLQTATVRREANKPHVQSVLKQLADYKRKAKMEMSNLQTQLAKAKEVKESKGGGEDGSKGKLKATQAALANMKDELLRKNKIVMNLRSSRSADEQAVAQWKKEVVDLEAKLVKANREMVRKEALLKDLRVRVEKDEGGDDDSENGGVGGGNKKKEEESEKLRTLSLERTRMRQQITILKNKVTSQAEEIEGLQSDADHVKGLEGKINLLKASIVRKDSLLKAMKSQLEAAEKEFTLFKDQSESALANAQKTSRNLKSKVEVAEKLGGVREDEEKERISKLEQKKEELAHDLGNIKSSMYQIMGDLYTANAKARGSPAAAEKNLGVAEIEKLDDEKMAQISTLLDLSTAEMQEIFETGSNEISASRSSSPTGKGRYEEGENRAKYLSDLEKALDLSGESAVDVEGVMVLGRSLLDSISKAREGLE</sequence>
<feature type="compositionally biased region" description="Gly residues" evidence="3">
    <location>
        <begin position="2321"/>
        <end position="2330"/>
    </location>
</feature>
<feature type="region of interest" description="Disordered" evidence="3">
    <location>
        <begin position="336"/>
        <end position="357"/>
    </location>
</feature>
<evidence type="ECO:0000313" key="5">
    <source>
        <dbReference type="Proteomes" id="UP001165122"/>
    </source>
</evidence>
<feature type="region of interest" description="Disordered" evidence="3">
    <location>
        <begin position="2820"/>
        <end position="2843"/>
    </location>
</feature>
<evidence type="ECO:0000256" key="1">
    <source>
        <dbReference type="ARBA" id="ARBA00023054"/>
    </source>
</evidence>
<keyword evidence="5" id="KW-1185">Reference proteome</keyword>
<comment type="caution">
    <text evidence="4">The sequence shown here is derived from an EMBL/GenBank/DDBJ whole genome shotgun (WGS) entry which is preliminary data.</text>
</comment>
<feature type="coiled-coil region" evidence="2">
    <location>
        <begin position="1276"/>
        <end position="1310"/>
    </location>
</feature>
<feature type="coiled-coil region" evidence="2">
    <location>
        <begin position="668"/>
        <end position="698"/>
    </location>
</feature>
<dbReference type="PANTHER" id="PTHR32083:SF48">
    <property type="entry name" value="TRANS-GOLGI NETWORK-LOCALIZED SYP41-INTERACTING PROTEIN 1"/>
    <property type="match status" value="1"/>
</dbReference>
<dbReference type="GO" id="GO:0005856">
    <property type="term" value="C:cytoskeleton"/>
    <property type="evidence" value="ECO:0007669"/>
    <property type="project" value="TreeGrafter"/>
</dbReference>
<feature type="region of interest" description="Disordered" evidence="3">
    <location>
        <begin position="2597"/>
        <end position="2624"/>
    </location>
</feature>
<dbReference type="OrthoDB" id="194313at2759"/>